<dbReference type="PANTHER" id="PTHR11685">
    <property type="entry name" value="RBR FAMILY RING FINGER AND IBR DOMAIN-CONTAINING"/>
    <property type="match status" value="1"/>
</dbReference>
<dbReference type="Gene3D" id="1.20.120.1750">
    <property type="match status" value="1"/>
</dbReference>
<evidence type="ECO:0000256" key="4">
    <source>
        <dbReference type="ARBA" id="ARBA00022723"/>
    </source>
</evidence>
<dbReference type="InterPro" id="IPR044066">
    <property type="entry name" value="TRIAD_supradom"/>
</dbReference>
<comment type="catalytic activity">
    <reaction evidence="1">
        <text>[E2 ubiquitin-conjugating enzyme]-S-ubiquitinyl-L-cysteine + [acceptor protein]-L-lysine = [E2 ubiquitin-conjugating enzyme]-L-cysteine + [acceptor protein]-N(6)-ubiquitinyl-L-lysine.</text>
        <dbReference type="EC" id="2.3.2.31"/>
    </reaction>
</comment>
<dbReference type="Pfam" id="PF00097">
    <property type="entry name" value="zf-C3HC4"/>
    <property type="match status" value="1"/>
</dbReference>
<dbReference type="InterPro" id="IPR001841">
    <property type="entry name" value="Znf_RING"/>
</dbReference>
<dbReference type="SUPFAM" id="SSF57850">
    <property type="entry name" value="RING/U-box"/>
    <property type="match status" value="2"/>
</dbReference>
<dbReference type="SMART" id="SM00356">
    <property type="entry name" value="ZnF_C3H1"/>
    <property type="match status" value="1"/>
</dbReference>
<evidence type="ECO:0000259" key="10">
    <source>
        <dbReference type="PROSITE" id="PS50089"/>
    </source>
</evidence>
<feature type="domain" description="RING-type" evidence="10">
    <location>
        <begin position="625"/>
        <end position="667"/>
    </location>
</feature>
<dbReference type="GO" id="GO:0061630">
    <property type="term" value="F:ubiquitin protein ligase activity"/>
    <property type="evidence" value="ECO:0007669"/>
    <property type="project" value="UniProtKB-EC"/>
</dbReference>
<dbReference type="InterPro" id="IPR031127">
    <property type="entry name" value="E3_UB_ligase_RBR"/>
</dbReference>
<keyword evidence="6 9" id="KW-0863">Zinc-finger</keyword>
<keyword evidence="5" id="KW-0677">Repeat</keyword>
<dbReference type="PROSITE" id="PS00028">
    <property type="entry name" value="ZINC_FINGER_C2H2_1"/>
    <property type="match status" value="1"/>
</dbReference>
<dbReference type="InterPro" id="IPR012677">
    <property type="entry name" value="Nucleotide-bd_a/b_plait_sf"/>
</dbReference>
<keyword evidence="14" id="KW-1185">Reference proteome</keyword>
<dbReference type="SMART" id="SM00647">
    <property type="entry name" value="IBR"/>
    <property type="match status" value="2"/>
</dbReference>
<evidence type="ECO:0000256" key="8">
    <source>
        <dbReference type="ARBA" id="ARBA00022833"/>
    </source>
</evidence>
<evidence type="ECO:0000313" key="13">
    <source>
        <dbReference type="EMBL" id="KAJ4468736.1"/>
    </source>
</evidence>
<dbReference type="InterPro" id="IPR002867">
    <property type="entry name" value="IBR_dom"/>
</dbReference>
<dbReference type="GO" id="GO:0008270">
    <property type="term" value="F:zinc ion binding"/>
    <property type="evidence" value="ECO:0007669"/>
    <property type="project" value="UniProtKB-KW"/>
</dbReference>
<sequence>MSVMIYSVDSQVTCIDVLTNPQCSTVVLDDFMLDPESLESCKVPDSPVTLKWDYESDAALWLDIDNDTSEASNSIECSISSVESSVHVKHSPPRNSEICRRWLKGVCERGYSCMYVHNDLEYDTSDVRPTAPAPTFYMAIIHDHIRVKFGAGLNVQEVITGFETPWLYLNNIPFDISHDAVIHLLSKHGTVQESRVEVASPRGTQRARARFSSDIEARNANIVLNGTRQWGSIISTQLPVNTAHGRGATLQDTAVRIQWAAPSIIGYAGYPTQERAQKAIDIAKAAYSEAYISAHMYTGLPQMAAYTVRFLNLPIHTKKEQMNKYSEPLDMMWDVPNYTSVDQVASFLRHKLESNTLDVMSFDILPPPYRDGQVKAWVHLSTPAAAKTACQLLHFRKPMCTGKTRIFAYHMPSLSYSIPMDQYRRIQDDIVTFRERLRREVQGTTFTISPGTTSVTVRLSAVDGKDLGNLKAEFEKLRGGEVVRHNDQVLWDRFFGLPAGKLYLRKLEISHLGIIIREDAARRRLTLFGQSSLRGVVKTILIQKHSELLVRTKRIISLGPLLGPFLRFEFASVTQQLGPEKVTLDMGSRQLLVTGHNNDFRVALQAVQRTQRKQNPRLQRNVASCPVCLGEVDCPVTISQCKHTYCRTCLISYLQAAVDSKFFPLTCLGNDDNCSSLIPISLARQILSTGEFDSLVQAAFEAHIHERPNEFHYCPSPDCMQVYRPAPSGNILQCPSCLLRICPQCHVEQHDGFECPDRDGGDHLFKEWAKAHNVKNCPSCRVPIERAEGCNHVTCIRCRTHICWVCMQTFPGGDGIYNHMRAEHGGIGNAIDDDWL</sequence>
<dbReference type="OrthoDB" id="10009520at2759"/>
<proteinExistence type="predicted"/>
<dbReference type="InterPro" id="IPR017907">
    <property type="entry name" value="Znf_RING_CS"/>
</dbReference>
<organism evidence="13 14">
    <name type="scientific">Lentinula aciculospora</name>
    <dbReference type="NCBI Taxonomy" id="153920"/>
    <lineage>
        <taxon>Eukaryota</taxon>
        <taxon>Fungi</taxon>
        <taxon>Dikarya</taxon>
        <taxon>Basidiomycota</taxon>
        <taxon>Agaricomycotina</taxon>
        <taxon>Agaricomycetes</taxon>
        <taxon>Agaricomycetidae</taxon>
        <taxon>Agaricales</taxon>
        <taxon>Marasmiineae</taxon>
        <taxon>Omphalotaceae</taxon>
        <taxon>Lentinula</taxon>
    </lineage>
</organism>
<dbReference type="SUPFAM" id="SSF90229">
    <property type="entry name" value="CCCH zinc finger"/>
    <property type="match status" value="1"/>
</dbReference>
<dbReference type="CDD" id="cd00590">
    <property type="entry name" value="RRM_SF"/>
    <property type="match status" value="1"/>
</dbReference>
<evidence type="ECO:0000256" key="9">
    <source>
        <dbReference type="PROSITE-ProRule" id="PRU00723"/>
    </source>
</evidence>
<evidence type="ECO:0000256" key="2">
    <source>
        <dbReference type="ARBA" id="ARBA00012251"/>
    </source>
</evidence>
<dbReference type="PROSITE" id="PS50089">
    <property type="entry name" value="ZF_RING_2"/>
    <property type="match status" value="1"/>
</dbReference>
<dbReference type="PROSITE" id="PS51873">
    <property type="entry name" value="TRIAD"/>
    <property type="match status" value="1"/>
</dbReference>
<dbReference type="InterPro" id="IPR036855">
    <property type="entry name" value="Znf_CCCH_sf"/>
</dbReference>
<dbReference type="GO" id="GO:0016567">
    <property type="term" value="P:protein ubiquitination"/>
    <property type="evidence" value="ECO:0007669"/>
    <property type="project" value="InterPro"/>
</dbReference>
<keyword evidence="3" id="KW-0808">Transferase</keyword>
<dbReference type="EC" id="2.3.2.31" evidence="2"/>
<dbReference type="InterPro" id="IPR018957">
    <property type="entry name" value="Znf_C3HC4_RING-type"/>
</dbReference>
<dbReference type="EMBL" id="JAOTPV010000034">
    <property type="protein sequence ID" value="KAJ4468736.1"/>
    <property type="molecule type" value="Genomic_DNA"/>
</dbReference>
<name>A0A9W9DG32_9AGAR</name>
<dbReference type="PROSITE" id="PS50103">
    <property type="entry name" value="ZF_C3H1"/>
    <property type="match status" value="1"/>
</dbReference>
<dbReference type="Pfam" id="PF22191">
    <property type="entry name" value="IBR_1"/>
    <property type="match status" value="1"/>
</dbReference>
<dbReference type="InterPro" id="IPR035979">
    <property type="entry name" value="RBD_domain_sf"/>
</dbReference>
<keyword evidence="4 9" id="KW-0479">Metal-binding</keyword>
<evidence type="ECO:0000256" key="7">
    <source>
        <dbReference type="ARBA" id="ARBA00022786"/>
    </source>
</evidence>
<dbReference type="InterPro" id="IPR013087">
    <property type="entry name" value="Znf_C2H2_type"/>
</dbReference>
<dbReference type="InterPro" id="IPR013083">
    <property type="entry name" value="Znf_RING/FYVE/PHD"/>
</dbReference>
<dbReference type="InterPro" id="IPR000571">
    <property type="entry name" value="Znf_CCCH"/>
</dbReference>
<dbReference type="PROSITE" id="PS00518">
    <property type="entry name" value="ZF_RING_1"/>
    <property type="match status" value="1"/>
</dbReference>
<dbReference type="CDD" id="cd22585">
    <property type="entry name" value="Rcat_RBR_DEAH12-like"/>
    <property type="match status" value="1"/>
</dbReference>
<reference evidence="13" key="1">
    <citation type="submission" date="2022-08" db="EMBL/GenBank/DDBJ databases">
        <title>A Global Phylogenomic Analysis of the Shiitake Genus Lentinula.</title>
        <authorList>
            <consortium name="DOE Joint Genome Institute"/>
            <person name="Sierra-Patev S."/>
            <person name="Min B."/>
            <person name="Naranjo-Ortiz M."/>
            <person name="Looney B."/>
            <person name="Konkel Z."/>
            <person name="Slot J.C."/>
            <person name="Sakamoto Y."/>
            <person name="Steenwyk J.L."/>
            <person name="Rokas A."/>
            <person name="Carro J."/>
            <person name="Camarero S."/>
            <person name="Ferreira P."/>
            <person name="Molpeceres G."/>
            <person name="Ruiz-Duenas F.J."/>
            <person name="Serrano A."/>
            <person name="Henrissat B."/>
            <person name="Drula E."/>
            <person name="Hughes K.W."/>
            <person name="Mata J.L."/>
            <person name="Ishikawa N.K."/>
            <person name="Vargas-Isla R."/>
            <person name="Ushijima S."/>
            <person name="Smith C.A."/>
            <person name="Ahrendt S."/>
            <person name="Andreopoulos W."/>
            <person name="He G."/>
            <person name="Labutti K."/>
            <person name="Lipzen A."/>
            <person name="Ng V."/>
            <person name="Riley R."/>
            <person name="Sandor L."/>
            <person name="Barry K."/>
            <person name="Martinez A.T."/>
            <person name="Xiao Y."/>
            <person name="Gibbons J.G."/>
            <person name="Terashima K."/>
            <person name="Grigoriev I.V."/>
            <person name="Hibbett D.S."/>
        </authorList>
    </citation>
    <scope>NUCLEOTIDE SEQUENCE</scope>
    <source>
        <strain evidence="13">JLM2183</strain>
    </source>
</reference>
<accession>A0A9W9DG32</accession>
<evidence type="ECO:0000313" key="14">
    <source>
        <dbReference type="Proteomes" id="UP001150266"/>
    </source>
</evidence>
<feature type="domain" description="RING-type" evidence="12">
    <location>
        <begin position="621"/>
        <end position="833"/>
    </location>
</feature>
<evidence type="ECO:0000256" key="1">
    <source>
        <dbReference type="ARBA" id="ARBA00001798"/>
    </source>
</evidence>
<dbReference type="CDD" id="cd20335">
    <property type="entry name" value="BRcat_RBR"/>
    <property type="match status" value="1"/>
</dbReference>
<evidence type="ECO:0000259" key="11">
    <source>
        <dbReference type="PROSITE" id="PS50103"/>
    </source>
</evidence>
<dbReference type="AlphaFoldDB" id="A0A9W9DG32"/>
<dbReference type="Gene3D" id="3.30.40.10">
    <property type="entry name" value="Zinc/RING finger domain, C3HC4 (zinc finger)"/>
    <property type="match status" value="1"/>
</dbReference>
<dbReference type="GO" id="GO:0003676">
    <property type="term" value="F:nucleic acid binding"/>
    <property type="evidence" value="ECO:0007669"/>
    <property type="project" value="InterPro"/>
</dbReference>
<evidence type="ECO:0000256" key="3">
    <source>
        <dbReference type="ARBA" id="ARBA00022679"/>
    </source>
</evidence>
<dbReference type="SUPFAM" id="SSF54928">
    <property type="entry name" value="RNA-binding domain, RBD"/>
    <property type="match status" value="1"/>
</dbReference>
<dbReference type="Gene3D" id="3.30.70.330">
    <property type="match status" value="1"/>
</dbReference>
<gene>
    <name evidence="13" type="ORF">J3R30DRAFT_1600243</name>
</gene>
<keyword evidence="8 9" id="KW-0862">Zinc</keyword>
<protein>
    <recommendedName>
        <fullName evidence="2">RBR-type E3 ubiquitin transferase</fullName>
        <ecNumber evidence="2">2.3.2.31</ecNumber>
    </recommendedName>
</protein>
<comment type="caution">
    <text evidence="13">The sequence shown here is derived from an EMBL/GenBank/DDBJ whole genome shotgun (WGS) entry which is preliminary data.</text>
</comment>
<keyword evidence="7" id="KW-0833">Ubl conjugation pathway</keyword>
<dbReference type="Proteomes" id="UP001150266">
    <property type="component" value="Unassembled WGS sequence"/>
</dbReference>
<evidence type="ECO:0000256" key="5">
    <source>
        <dbReference type="ARBA" id="ARBA00022737"/>
    </source>
</evidence>
<feature type="zinc finger region" description="C3H1-type" evidence="9">
    <location>
        <begin position="93"/>
        <end position="120"/>
    </location>
</feature>
<feature type="domain" description="C3H1-type" evidence="11">
    <location>
        <begin position="93"/>
        <end position="120"/>
    </location>
</feature>
<evidence type="ECO:0000256" key="6">
    <source>
        <dbReference type="ARBA" id="ARBA00022771"/>
    </source>
</evidence>
<evidence type="ECO:0000259" key="12">
    <source>
        <dbReference type="PROSITE" id="PS51873"/>
    </source>
</evidence>
<dbReference type="Pfam" id="PF01485">
    <property type="entry name" value="IBR"/>
    <property type="match status" value="1"/>
</dbReference>